<dbReference type="EMBL" id="ADBL01002152">
    <property type="status" value="NOT_ANNOTATED_CDS"/>
    <property type="molecule type" value="Genomic_DNA"/>
</dbReference>
<accession>A0A0C4E8D3</accession>
<name>A0A0C4E8D3_MAGP6</name>
<feature type="signal peptide" evidence="2">
    <location>
        <begin position="1"/>
        <end position="28"/>
    </location>
</feature>
<evidence type="ECO:0000256" key="2">
    <source>
        <dbReference type="SAM" id="SignalP"/>
    </source>
</evidence>
<feature type="compositionally biased region" description="Polar residues" evidence="1">
    <location>
        <begin position="71"/>
        <end position="82"/>
    </location>
</feature>
<dbReference type="Proteomes" id="UP000011715">
    <property type="component" value="Unassembled WGS sequence"/>
</dbReference>
<dbReference type="VEuPathDB" id="FungiDB:MAPG_08834"/>
<proteinExistence type="predicted"/>
<feature type="compositionally biased region" description="Basic and acidic residues" evidence="1">
    <location>
        <begin position="180"/>
        <end position="197"/>
    </location>
</feature>
<evidence type="ECO:0000256" key="1">
    <source>
        <dbReference type="SAM" id="MobiDB-lite"/>
    </source>
</evidence>
<evidence type="ECO:0000313" key="4">
    <source>
        <dbReference type="EnsemblFungi" id="MAPG_08834T0"/>
    </source>
</evidence>
<organism evidence="4 5">
    <name type="scientific">Magnaporthiopsis poae (strain ATCC 64411 / 73-15)</name>
    <name type="common">Kentucky bluegrass fungus</name>
    <name type="synonym">Magnaporthe poae</name>
    <dbReference type="NCBI Taxonomy" id="644358"/>
    <lineage>
        <taxon>Eukaryota</taxon>
        <taxon>Fungi</taxon>
        <taxon>Dikarya</taxon>
        <taxon>Ascomycota</taxon>
        <taxon>Pezizomycotina</taxon>
        <taxon>Sordariomycetes</taxon>
        <taxon>Sordariomycetidae</taxon>
        <taxon>Magnaporthales</taxon>
        <taxon>Magnaporthaceae</taxon>
        <taxon>Magnaporthiopsis</taxon>
    </lineage>
</organism>
<reference evidence="4" key="5">
    <citation type="submission" date="2015-06" db="UniProtKB">
        <authorList>
            <consortium name="EnsemblFungi"/>
        </authorList>
    </citation>
    <scope>IDENTIFICATION</scope>
    <source>
        <strain evidence="4">ATCC 64411</strain>
    </source>
</reference>
<reference evidence="4" key="4">
    <citation type="journal article" date="2015" name="G3 (Bethesda)">
        <title>Genome sequences of three phytopathogenic species of the Magnaporthaceae family of fungi.</title>
        <authorList>
            <person name="Okagaki L.H."/>
            <person name="Nunes C.C."/>
            <person name="Sailsbery J."/>
            <person name="Clay B."/>
            <person name="Brown D."/>
            <person name="John T."/>
            <person name="Oh Y."/>
            <person name="Young N."/>
            <person name="Fitzgerald M."/>
            <person name="Haas B.J."/>
            <person name="Zeng Q."/>
            <person name="Young S."/>
            <person name="Adiconis X."/>
            <person name="Fan L."/>
            <person name="Levin J.Z."/>
            <person name="Mitchell T.K."/>
            <person name="Okubara P.A."/>
            <person name="Farman M.L."/>
            <person name="Kohn L.M."/>
            <person name="Birren B."/>
            <person name="Ma L.-J."/>
            <person name="Dean R.A."/>
        </authorList>
    </citation>
    <scope>NUCLEOTIDE SEQUENCE</scope>
    <source>
        <strain evidence="4">ATCC 64411 / 73-15</strain>
    </source>
</reference>
<dbReference type="EMBL" id="GL876973">
    <property type="protein sequence ID" value="KLU89865.1"/>
    <property type="molecule type" value="Genomic_DNA"/>
</dbReference>
<evidence type="ECO:0000313" key="3">
    <source>
        <dbReference type="EMBL" id="KLU89865.1"/>
    </source>
</evidence>
<sequence>MPLSMSLARARSLCLISIFSTLATGSDAFITVVGNATASTFAMTSWINTQPAIPPFPPRNSLSVPRPIPPSQSRNVTSHNSVHISSAYSPTLTSDRKISGATYSSTSPHKPATLTTTTSYSTGSLAFPHWATWNTSAALGAGTASTAGPSANATTLAATTTSQDDPDYAIRRPCVTSSTKKTEKHQDRHFDRTRYASDRYYLPEHSAGKDPVVAPQQPRRRVSRRPPRAKASSSP</sequence>
<keyword evidence="2" id="KW-0732">Signal</keyword>
<feature type="chain" id="PRO_5009385800" evidence="2">
    <location>
        <begin position="29"/>
        <end position="235"/>
    </location>
</feature>
<feature type="region of interest" description="Disordered" evidence="1">
    <location>
        <begin position="57"/>
        <end position="82"/>
    </location>
</feature>
<reference evidence="3" key="1">
    <citation type="submission" date="2010-05" db="EMBL/GenBank/DDBJ databases">
        <title>The Genome Sequence of Magnaporthe poae strain ATCC 64411.</title>
        <authorList>
            <consortium name="The Broad Institute Genome Sequencing Platform"/>
            <consortium name="Broad Institute Genome Sequencing Center for Infectious Disease"/>
            <person name="Ma L.-J."/>
            <person name="Dead R."/>
            <person name="Young S."/>
            <person name="Zeng Q."/>
            <person name="Koehrsen M."/>
            <person name="Alvarado L."/>
            <person name="Berlin A."/>
            <person name="Chapman S.B."/>
            <person name="Chen Z."/>
            <person name="Freedman E."/>
            <person name="Gellesch M."/>
            <person name="Goldberg J."/>
            <person name="Griggs A."/>
            <person name="Gujja S."/>
            <person name="Heilman E.R."/>
            <person name="Heiman D."/>
            <person name="Hepburn T."/>
            <person name="Howarth C."/>
            <person name="Jen D."/>
            <person name="Larson L."/>
            <person name="Mehta T."/>
            <person name="Neiman D."/>
            <person name="Pearson M."/>
            <person name="Roberts A."/>
            <person name="Saif S."/>
            <person name="Shea T."/>
            <person name="Shenoy N."/>
            <person name="Sisk P."/>
            <person name="Stolte C."/>
            <person name="Sykes S."/>
            <person name="Walk T."/>
            <person name="White J."/>
            <person name="Yandava C."/>
            <person name="Haas B."/>
            <person name="Nusbaum C."/>
            <person name="Birren B."/>
        </authorList>
    </citation>
    <scope>NUCLEOTIDE SEQUENCE</scope>
    <source>
        <strain evidence="3">ATCC 64411</strain>
    </source>
</reference>
<feature type="compositionally biased region" description="Basic residues" evidence="1">
    <location>
        <begin position="218"/>
        <end position="228"/>
    </location>
</feature>
<dbReference type="AlphaFoldDB" id="A0A0C4E8D3"/>
<protein>
    <submittedName>
        <fullName evidence="3 4">Uncharacterized protein</fullName>
    </submittedName>
</protein>
<gene>
    <name evidence="3" type="ORF">MAPG_08834</name>
</gene>
<evidence type="ECO:0000313" key="5">
    <source>
        <dbReference type="Proteomes" id="UP000011715"/>
    </source>
</evidence>
<reference evidence="3" key="3">
    <citation type="submission" date="2011-03" db="EMBL/GenBank/DDBJ databases">
        <title>Annotation of Magnaporthe poae ATCC 64411.</title>
        <authorList>
            <person name="Ma L.-J."/>
            <person name="Dead R."/>
            <person name="Young S.K."/>
            <person name="Zeng Q."/>
            <person name="Gargeya S."/>
            <person name="Fitzgerald M."/>
            <person name="Haas B."/>
            <person name="Abouelleil A."/>
            <person name="Alvarado L."/>
            <person name="Arachchi H.M."/>
            <person name="Berlin A."/>
            <person name="Brown A."/>
            <person name="Chapman S.B."/>
            <person name="Chen Z."/>
            <person name="Dunbar C."/>
            <person name="Freedman E."/>
            <person name="Gearin G."/>
            <person name="Gellesch M."/>
            <person name="Goldberg J."/>
            <person name="Griggs A."/>
            <person name="Gujja S."/>
            <person name="Heiman D."/>
            <person name="Howarth C."/>
            <person name="Larson L."/>
            <person name="Lui A."/>
            <person name="MacDonald P.J.P."/>
            <person name="Mehta T."/>
            <person name="Montmayeur A."/>
            <person name="Murphy C."/>
            <person name="Neiman D."/>
            <person name="Pearson M."/>
            <person name="Priest M."/>
            <person name="Roberts A."/>
            <person name="Saif S."/>
            <person name="Shea T."/>
            <person name="Shenoy N."/>
            <person name="Sisk P."/>
            <person name="Stolte C."/>
            <person name="Sykes S."/>
            <person name="Yandava C."/>
            <person name="Wortman J."/>
            <person name="Nusbaum C."/>
            <person name="Birren B."/>
        </authorList>
    </citation>
    <scope>NUCLEOTIDE SEQUENCE</scope>
    <source>
        <strain evidence="3">ATCC 64411</strain>
    </source>
</reference>
<keyword evidence="5" id="KW-1185">Reference proteome</keyword>
<dbReference type="EnsemblFungi" id="MAPG_08834T0">
    <property type="protein sequence ID" value="MAPG_08834T0"/>
    <property type="gene ID" value="MAPG_08834"/>
</dbReference>
<reference evidence="5" key="2">
    <citation type="submission" date="2010-05" db="EMBL/GenBank/DDBJ databases">
        <title>The genome sequence of Magnaporthe poae strain ATCC 64411.</title>
        <authorList>
            <person name="Ma L.-J."/>
            <person name="Dead R."/>
            <person name="Young S."/>
            <person name="Zeng Q."/>
            <person name="Koehrsen M."/>
            <person name="Alvarado L."/>
            <person name="Berlin A."/>
            <person name="Chapman S.B."/>
            <person name="Chen Z."/>
            <person name="Freedman E."/>
            <person name="Gellesch M."/>
            <person name="Goldberg J."/>
            <person name="Griggs A."/>
            <person name="Gujja S."/>
            <person name="Heilman E.R."/>
            <person name="Heiman D."/>
            <person name="Hepburn T."/>
            <person name="Howarth C."/>
            <person name="Jen D."/>
            <person name="Larson L."/>
            <person name="Mehta T."/>
            <person name="Neiman D."/>
            <person name="Pearson M."/>
            <person name="Roberts A."/>
            <person name="Saif S."/>
            <person name="Shea T."/>
            <person name="Shenoy N."/>
            <person name="Sisk P."/>
            <person name="Stolte C."/>
            <person name="Sykes S."/>
            <person name="Walk T."/>
            <person name="White J."/>
            <person name="Yandava C."/>
            <person name="Haas B."/>
            <person name="Nusbaum C."/>
            <person name="Birren B."/>
        </authorList>
    </citation>
    <scope>NUCLEOTIDE SEQUENCE [LARGE SCALE GENOMIC DNA]</scope>
    <source>
        <strain evidence="5">ATCC 64411 / 73-15</strain>
    </source>
</reference>
<feature type="region of interest" description="Disordered" evidence="1">
    <location>
        <begin position="155"/>
        <end position="235"/>
    </location>
</feature>